<dbReference type="Proteomes" id="UP000288812">
    <property type="component" value="Unassembled WGS sequence"/>
</dbReference>
<keyword evidence="1" id="KW-0812">Transmembrane</keyword>
<protein>
    <recommendedName>
        <fullName evidence="4">Holin</fullName>
    </recommendedName>
</protein>
<gene>
    <name evidence="2" type="ORF">EF514_10570</name>
</gene>
<sequence length="84" mass="9442">MNNKIDWKRKLSSRKFWAAIVGLVTALLTAFKFDEAVAVQVTSVIMAFGTLIAYIFAEGFIDGKREEGNITNIINTEELKESKE</sequence>
<organism evidence="2 3">
    <name type="scientific">Anaerosphaera multitolerans</name>
    <dbReference type="NCBI Taxonomy" id="2487351"/>
    <lineage>
        <taxon>Bacteria</taxon>
        <taxon>Bacillati</taxon>
        <taxon>Bacillota</taxon>
        <taxon>Tissierellia</taxon>
        <taxon>Tissierellales</taxon>
        <taxon>Peptoniphilaceae</taxon>
        <taxon>Anaerosphaera</taxon>
    </lineage>
</organism>
<proteinExistence type="predicted"/>
<dbReference type="OrthoDB" id="9801171at2"/>
<dbReference type="RefSeq" id="WP_127725411.1">
    <property type="nucleotide sequence ID" value="NZ_RLIH01000031.1"/>
</dbReference>
<keyword evidence="1" id="KW-0472">Membrane</keyword>
<evidence type="ECO:0000313" key="3">
    <source>
        <dbReference type="Proteomes" id="UP000288812"/>
    </source>
</evidence>
<keyword evidence="1" id="KW-1133">Transmembrane helix</keyword>
<reference evidence="2 3" key="1">
    <citation type="submission" date="2018-11" db="EMBL/GenBank/DDBJ databases">
        <title>Genome sequencing and assembly of Anaerosphaera sp. nov., GS7-6-2.</title>
        <authorList>
            <person name="Rettenmaier R."/>
            <person name="Liebl W."/>
            <person name="Zverlov V."/>
        </authorList>
    </citation>
    <scope>NUCLEOTIDE SEQUENCE [LARGE SCALE GENOMIC DNA]</scope>
    <source>
        <strain evidence="2 3">GS7-6-2</strain>
    </source>
</reference>
<comment type="caution">
    <text evidence="2">The sequence shown here is derived from an EMBL/GenBank/DDBJ whole genome shotgun (WGS) entry which is preliminary data.</text>
</comment>
<feature type="transmembrane region" description="Helical" evidence="1">
    <location>
        <begin position="37"/>
        <end position="57"/>
    </location>
</feature>
<evidence type="ECO:0000313" key="2">
    <source>
        <dbReference type="EMBL" id="RVU53815.1"/>
    </source>
</evidence>
<feature type="transmembrane region" description="Helical" evidence="1">
    <location>
        <begin position="12"/>
        <end position="31"/>
    </location>
</feature>
<evidence type="ECO:0000256" key="1">
    <source>
        <dbReference type="SAM" id="Phobius"/>
    </source>
</evidence>
<dbReference type="AlphaFoldDB" id="A0A437S455"/>
<evidence type="ECO:0008006" key="4">
    <source>
        <dbReference type="Google" id="ProtNLM"/>
    </source>
</evidence>
<name>A0A437S455_9FIRM</name>
<keyword evidence="3" id="KW-1185">Reference proteome</keyword>
<accession>A0A437S455</accession>
<dbReference type="EMBL" id="RLIH01000031">
    <property type="protein sequence ID" value="RVU53815.1"/>
    <property type="molecule type" value="Genomic_DNA"/>
</dbReference>